<dbReference type="Proteomes" id="UP000299102">
    <property type="component" value="Unassembled WGS sequence"/>
</dbReference>
<dbReference type="STRING" id="151549.A0A4C1YEG3"/>
<reference evidence="1 2" key="1">
    <citation type="journal article" date="2019" name="Commun. Biol.">
        <title>The bagworm genome reveals a unique fibroin gene that provides high tensile strength.</title>
        <authorList>
            <person name="Kono N."/>
            <person name="Nakamura H."/>
            <person name="Ohtoshi R."/>
            <person name="Tomita M."/>
            <person name="Numata K."/>
            <person name="Arakawa K."/>
        </authorList>
    </citation>
    <scope>NUCLEOTIDE SEQUENCE [LARGE SCALE GENOMIC DNA]</scope>
</reference>
<sequence length="109" mass="12772">MVRLYEARTDEDECSEIGRIRKQLFVRKYIDLEKAYDRVKRNDLWRTLPIHGVSNGLIQALQSLYRGCSACVITKGEYTDWLDKRKVVRQECVALPWLFNLSMDSTVSV</sequence>
<dbReference type="PANTHER" id="PTHR47027">
    <property type="entry name" value="REVERSE TRANSCRIPTASE DOMAIN-CONTAINING PROTEIN"/>
    <property type="match status" value="1"/>
</dbReference>
<keyword evidence="2" id="KW-1185">Reference proteome</keyword>
<dbReference type="EMBL" id="BGZK01001167">
    <property type="protein sequence ID" value="GBP73242.1"/>
    <property type="molecule type" value="Genomic_DNA"/>
</dbReference>
<proteinExistence type="predicted"/>
<gene>
    <name evidence="1" type="ORF">EVAR_55008_1</name>
</gene>
<organism evidence="1 2">
    <name type="scientific">Eumeta variegata</name>
    <name type="common">Bagworm moth</name>
    <name type="synonym">Eumeta japonica</name>
    <dbReference type="NCBI Taxonomy" id="151549"/>
    <lineage>
        <taxon>Eukaryota</taxon>
        <taxon>Metazoa</taxon>
        <taxon>Ecdysozoa</taxon>
        <taxon>Arthropoda</taxon>
        <taxon>Hexapoda</taxon>
        <taxon>Insecta</taxon>
        <taxon>Pterygota</taxon>
        <taxon>Neoptera</taxon>
        <taxon>Endopterygota</taxon>
        <taxon>Lepidoptera</taxon>
        <taxon>Glossata</taxon>
        <taxon>Ditrysia</taxon>
        <taxon>Tineoidea</taxon>
        <taxon>Psychidae</taxon>
        <taxon>Oiketicinae</taxon>
        <taxon>Eumeta</taxon>
    </lineage>
</organism>
<dbReference type="PANTHER" id="PTHR47027:SF20">
    <property type="entry name" value="REVERSE TRANSCRIPTASE-LIKE PROTEIN WITH RNA-DIRECTED DNA POLYMERASE DOMAIN"/>
    <property type="match status" value="1"/>
</dbReference>
<dbReference type="OrthoDB" id="425681at2759"/>
<comment type="caution">
    <text evidence="1">The sequence shown here is derived from an EMBL/GenBank/DDBJ whole genome shotgun (WGS) entry which is preliminary data.</text>
</comment>
<accession>A0A4C1YEG3</accession>
<evidence type="ECO:0000313" key="1">
    <source>
        <dbReference type="EMBL" id="GBP73242.1"/>
    </source>
</evidence>
<evidence type="ECO:0000313" key="2">
    <source>
        <dbReference type="Proteomes" id="UP000299102"/>
    </source>
</evidence>
<protein>
    <submittedName>
        <fullName evidence="1">Uncharacterized protein</fullName>
    </submittedName>
</protein>
<name>A0A4C1YEG3_EUMVA</name>
<dbReference type="AlphaFoldDB" id="A0A4C1YEG3"/>